<protein>
    <recommendedName>
        <fullName evidence="3 8">Dihydrofolate reductase</fullName>
        <ecNumber evidence="3 8">1.5.1.3</ecNumber>
    </recommendedName>
</protein>
<keyword evidence="5 8" id="KW-0521">NADP</keyword>
<dbReference type="PIRSF" id="PIRSF000194">
    <property type="entry name" value="DHFR"/>
    <property type="match status" value="1"/>
</dbReference>
<dbReference type="EMBL" id="JACYFU010000001">
    <property type="protein sequence ID" value="MBD8064209.1"/>
    <property type="molecule type" value="Genomic_DNA"/>
</dbReference>
<name>A0A927FT51_9HYPH</name>
<sequence length="176" mass="19638">MPPKIALIAAVARNGVIGRDGDMPWRIPSDFAWFKRATMGKPMVMGRKQFETFPKPLPGRPHIVVTRQPQYQVEDPEVLVRHNLQEALAAGRRLAEASHLDEVMVIGGGDIYAQAMPVADRLYITHVDLEPEGDVRFPPINPEEWRPSDIIDNPPAASDAASYIIRVYERAEPGAH</sequence>
<evidence type="ECO:0000256" key="2">
    <source>
        <dbReference type="ARBA" id="ARBA00009539"/>
    </source>
</evidence>
<dbReference type="PANTHER" id="PTHR48069:SF3">
    <property type="entry name" value="DIHYDROFOLATE REDUCTASE"/>
    <property type="match status" value="1"/>
</dbReference>
<dbReference type="PROSITE" id="PS00075">
    <property type="entry name" value="DHFR_1"/>
    <property type="match status" value="1"/>
</dbReference>
<dbReference type="SUPFAM" id="SSF53597">
    <property type="entry name" value="Dihydrofolate reductase-like"/>
    <property type="match status" value="1"/>
</dbReference>
<dbReference type="InterPro" id="IPR017925">
    <property type="entry name" value="DHFR_CS"/>
</dbReference>
<evidence type="ECO:0000256" key="3">
    <source>
        <dbReference type="ARBA" id="ARBA00012856"/>
    </source>
</evidence>
<dbReference type="RefSeq" id="WP_191772316.1">
    <property type="nucleotide sequence ID" value="NZ_JACYFU010000001.1"/>
</dbReference>
<evidence type="ECO:0000313" key="12">
    <source>
        <dbReference type="Proteomes" id="UP000654108"/>
    </source>
</evidence>
<dbReference type="GO" id="GO:0004146">
    <property type="term" value="F:dihydrofolate reductase activity"/>
    <property type="evidence" value="ECO:0007669"/>
    <property type="project" value="UniProtKB-EC"/>
</dbReference>
<dbReference type="Gene3D" id="3.40.430.10">
    <property type="entry name" value="Dihydrofolate Reductase, subunit A"/>
    <property type="match status" value="1"/>
</dbReference>
<dbReference type="GO" id="GO:0046655">
    <property type="term" value="P:folic acid metabolic process"/>
    <property type="evidence" value="ECO:0007669"/>
    <property type="project" value="TreeGrafter"/>
</dbReference>
<evidence type="ECO:0000256" key="9">
    <source>
        <dbReference type="RuleBase" id="RU004474"/>
    </source>
</evidence>
<reference evidence="11" key="1">
    <citation type="submission" date="2020-09" db="EMBL/GenBank/DDBJ databases">
        <title>Genome seq and assembly of Devosia sp.</title>
        <authorList>
            <person name="Chhetri G."/>
        </authorList>
    </citation>
    <scope>NUCLEOTIDE SEQUENCE</scope>
    <source>
        <strain evidence="11">PTR5</strain>
    </source>
</reference>
<evidence type="ECO:0000256" key="1">
    <source>
        <dbReference type="ARBA" id="ARBA00004903"/>
    </source>
</evidence>
<gene>
    <name evidence="11" type="ORF">IC608_01800</name>
</gene>
<dbReference type="GO" id="GO:0046452">
    <property type="term" value="P:dihydrofolate metabolic process"/>
    <property type="evidence" value="ECO:0007669"/>
    <property type="project" value="TreeGrafter"/>
</dbReference>
<comment type="catalytic activity">
    <reaction evidence="8">
        <text>(6S)-5,6,7,8-tetrahydrofolate + NADP(+) = 7,8-dihydrofolate + NADPH + H(+)</text>
        <dbReference type="Rhea" id="RHEA:15009"/>
        <dbReference type="ChEBI" id="CHEBI:15378"/>
        <dbReference type="ChEBI" id="CHEBI:57451"/>
        <dbReference type="ChEBI" id="CHEBI:57453"/>
        <dbReference type="ChEBI" id="CHEBI:57783"/>
        <dbReference type="ChEBI" id="CHEBI:58349"/>
        <dbReference type="EC" id="1.5.1.3"/>
    </reaction>
</comment>
<keyword evidence="12" id="KW-1185">Reference proteome</keyword>
<comment type="pathway">
    <text evidence="1 8">Cofactor biosynthesis; tetrahydrofolate biosynthesis; 5,6,7,8-tetrahydrofolate from 7,8-dihydrofolate: step 1/1.</text>
</comment>
<evidence type="ECO:0000313" key="11">
    <source>
        <dbReference type="EMBL" id="MBD8064209.1"/>
    </source>
</evidence>
<dbReference type="InterPro" id="IPR001796">
    <property type="entry name" value="DHFR_dom"/>
</dbReference>
<comment type="caution">
    <text evidence="11">The sequence shown here is derived from an EMBL/GenBank/DDBJ whole genome shotgun (WGS) entry which is preliminary data.</text>
</comment>
<dbReference type="PANTHER" id="PTHR48069">
    <property type="entry name" value="DIHYDROFOLATE REDUCTASE"/>
    <property type="match status" value="1"/>
</dbReference>
<dbReference type="Pfam" id="PF00186">
    <property type="entry name" value="DHFR_1"/>
    <property type="match status" value="1"/>
</dbReference>
<evidence type="ECO:0000256" key="5">
    <source>
        <dbReference type="ARBA" id="ARBA00022857"/>
    </source>
</evidence>
<dbReference type="GO" id="GO:0006730">
    <property type="term" value="P:one-carbon metabolic process"/>
    <property type="evidence" value="ECO:0007669"/>
    <property type="project" value="UniProtKB-KW"/>
</dbReference>
<dbReference type="EC" id="1.5.1.3" evidence="3 8"/>
<dbReference type="GO" id="GO:0005829">
    <property type="term" value="C:cytosol"/>
    <property type="evidence" value="ECO:0007669"/>
    <property type="project" value="TreeGrafter"/>
</dbReference>
<keyword evidence="6 8" id="KW-0560">Oxidoreductase</keyword>
<evidence type="ECO:0000256" key="7">
    <source>
        <dbReference type="ARBA" id="ARBA00025067"/>
    </source>
</evidence>
<evidence type="ECO:0000256" key="4">
    <source>
        <dbReference type="ARBA" id="ARBA00022563"/>
    </source>
</evidence>
<dbReference type="InterPro" id="IPR012259">
    <property type="entry name" value="DHFR"/>
</dbReference>
<evidence type="ECO:0000259" key="10">
    <source>
        <dbReference type="PROSITE" id="PS51330"/>
    </source>
</evidence>
<dbReference type="InterPro" id="IPR024072">
    <property type="entry name" value="DHFR-like_dom_sf"/>
</dbReference>
<dbReference type="GO" id="GO:0046654">
    <property type="term" value="P:tetrahydrofolate biosynthetic process"/>
    <property type="evidence" value="ECO:0007669"/>
    <property type="project" value="InterPro"/>
</dbReference>
<evidence type="ECO:0000256" key="6">
    <source>
        <dbReference type="ARBA" id="ARBA00023002"/>
    </source>
</evidence>
<accession>A0A927FT51</accession>
<proteinExistence type="inferred from homology"/>
<dbReference type="AlphaFoldDB" id="A0A927FT51"/>
<dbReference type="PROSITE" id="PS51330">
    <property type="entry name" value="DHFR_2"/>
    <property type="match status" value="1"/>
</dbReference>
<dbReference type="FunFam" id="3.40.430.10:FF:000001">
    <property type="entry name" value="Dihydrofolate reductase"/>
    <property type="match status" value="1"/>
</dbReference>
<dbReference type="CDD" id="cd00209">
    <property type="entry name" value="DHFR"/>
    <property type="match status" value="1"/>
</dbReference>
<dbReference type="Proteomes" id="UP000654108">
    <property type="component" value="Unassembled WGS sequence"/>
</dbReference>
<dbReference type="PRINTS" id="PR00070">
    <property type="entry name" value="DHFR"/>
</dbReference>
<feature type="domain" description="DHFR" evidence="10">
    <location>
        <begin position="4"/>
        <end position="170"/>
    </location>
</feature>
<comment type="function">
    <text evidence="7 8">Key enzyme in folate metabolism. Catalyzes an essential reaction for de novo glycine and purine synthesis, and for DNA precursor synthesis.</text>
</comment>
<organism evidence="11 12">
    <name type="scientific">Devosia oryzisoli</name>
    <dbReference type="NCBI Taxonomy" id="2774138"/>
    <lineage>
        <taxon>Bacteria</taxon>
        <taxon>Pseudomonadati</taxon>
        <taxon>Pseudomonadota</taxon>
        <taxon>Alphaproteobacteria</taxon>
        <taxon>Hyphomicrobiales</taxon>
        <taxon>Devosiaceae</taxon>
        <taxon>Devosia</taxon>
    </lineage>
</organism>
<evidence type="ECO:0000256" key="8">
    <source>
        <dbReference type="PIRNR" id="PIRNR000194"/>
    </source>
</evidence>
<dbReference type="GO" id="GO:0070401">
    <property type="term" value="F:NADP+ binding"/>
    <property type="evidence" value="ECO:0007669"/>
    <property type="project" value="UniProtKB-ARBA"/>
</dbReference>
<keyword evidence="4 8" id="KW-0554">One-carbon metabolism</keyword>
<comment type="similarity">
    <text evidence="2 8 9">Belongs to the dihydrofolate reductase family.</text>
</comment>